<feature type="compositionally biased region" description="Basic and acidic residues" evidence="3">
    <location>
        <begin position="199"/>
        <end position="209"/>
    </location>
</feature>
<dbReference type="Pfam" id="PF13181">
    <property type="entry name" value="TPR_8"/>
    <property type="match status" value="1"/>
</dbReference>
<feature type="region of interest" description="Disordered" evidence="3">
    <location>
        <begin position="69"/>
        <end position="94"/>
    </location>
</feature>
<comment type="similarity">
    <text evidence="1">Belongs to the CNOT10 family.</text>
</comment>
<feature type="region of interest" description="Disordered" evidence="3">
    <location>
        <begin position="596"/>
        <end position="616"/>
    </location>
</feature>
<evidence type="ECO:0000313" key="5">
    <source>
        <dbReference type="Proteomes" id="UP001642484"/>
    </source>
</evidence>
<dbReference type="PANTHER" id="PTHR12979:SF5">
    <property type="entry name" value="CCR4-NOT TRANSCRIPTION COMPLEX SUBUNIT 10"/>
    <property type="match status" value="1"/>
</dbReference>
<keyword evidence="5" id="KW-1185">Reference proteome</keyword>
<feature type="repeat" description="TPR" evidence="2">
    <location>
        <begin position="905"/>
        <end position="938"/>
    </location>
</feature>
<dbReference type="Proteomes" id="UP001642484">
    <property type="component" value="Unassembled WGS sequence"/>
</dbReference>
<gene>
    <name evidence="4" type="ORF">CCMP2556_LOCUS7022</name>
</gene>
<feature type="compositionally biased region" description="Polar residues" evidence="3">
    <location>
        <begin position="528"/>
        <end position="541"/>
    </location>
</feature>
<evidence type="ECO:0000313" key="4">
    <source>
        <dbReference type="EMBL" id="CAK9002816.1"/>
    </source>
</evidence>
<organism evidence="4 5">
    <name type="scientific">Durusdinium trenchii</name>
    <dbReference type="NCBI Taxonomy" id="1381693"/>
    <lineage>
        <taxon>Eukaryota</taxon>
        <taxon>Sar</taxon>
        <taxon>Alveolata</taxon>
        <taxon>Dinophyceae</taxon>
        <taxon>Suessiales</taxon>
        <taxon>Symbiodiniaceae</taxon>
        <taxon>Durusdinium</taxon>
    </lineage>
</organism>
<dbReference type="SUPFAM" id="SSF48452">
    <property type="entry name" value="TPR-like"/>
    <property type="match status" value="1"/>
</dbReference>
<feature type="region of interest" description="Disordered" evidence="3">
    <location>
        <begin position="177"/>
        <end position="209"/>
    </location>
</feature>
<protein>
    <recommendedName>
        <fullName evidence="6">CCR4-NOT transcription complex subunit 10</fullName>
    </recommendedName>
</protein>
<name>A0ABP0ILS6_9DINO</name>
<evidence type="ECO:0000256" key="3">
    <source>
        <dbReference type="SAM" id="MobiDB-lite"/>
    </source>
</evidence>
<dbReference type="Gene3D" id="1.25.40.10">
    <property type="entry name" value="Tetratricopeptide repeat domain"/>
    <property type="match status" value="2"/>
</dbReference>
<comment type="caution">
    <text evidence="4">The sequence shown here is derived from an EMBL/GenBank/DDBJ whole genome shotgun (WGS) entry which is preliminary data.</text>
</comment>
<feature type="compositionally biased region" description="Basic and acidic residues" evidence="3">
    <location>
        <begin position="71"/>
        <end position="80"/>
    </location>
</feature>
<proteinExistence type="inferred from homology"/>
<evidence type="ECO:0000256" key="1">
    <source>
        <dbReference type="ARBA" id="ARBA00010080"/>
    </source>
</evidence>
<evidence type="ECO:0008006" key="6">
    <source>
        <dbReference type="Google" id="ProtNLM"/>
    </source>
</evidence>
<dbReference type="InterPro" id="IPR019734">
    <property type="entry name" value="TPR_rpt"/>
</dbReference>
<dbReference type="InterPro" id="IPR011990">
    <property type="entry name" value="TPR-like_helical_dom_sf"/>
</dbReference>
<dbReference type="EMBL" id="CAXAMN010003091">
    <property type="protein sequence ID" value="CAK9002816.1"/>
    <property type="molecule type" value="Genomic_DNA"/>
</dbReference>
<sequence>MSTTTGLAGDAFEAFKSGNHQQCGKCLEQILGQKTGGADVKAAHNAAVNAYYNSSCSDPQDLLSKLSTQYDRAREQDKKDKGKRKKEEDEEDAMRDDDDLYVLRYNQALLCVQLRHYAQARHILEELFDNIEPIDDFLAIKICFLLLELCLLQREPEQGVPVLQVLEKPNAFHSLLKPERPSAKSLEAPQMDEEEEGEDGHLRDEDGEPKEDLEATVAEHVDIPKPEKQEIHGPLPSLVFGAFLTRHGRAPDTISPAEFKFNCFVYRLRIHIALRSMSAAKKDAKKAMELWEQLQGVPILWPHKLNEAEDMQEDPVRQVFTSHEKAKVHMLKAYLEYAKGNFRKALKLMSLCRFNFAAAGKPMEIGRAAHKDDDVEDHIPTDFHPAQDDACSPLFFNNMGCVHFMMHKPNLAAYYFSKALAKSIAPAQSKGAAGDPGRDVLLSARTGLDEPGFAATKHWLDKRSEITFNVGLQFLLTGRSAQASKCFEQCVPVFRNWPRLWIRIAECCIELRQSNKAGDKSKEAQPTGPASQTFQSWNRSKTAPGLVPSGSSLCDSLGPTALGSGISKLACGAQGFGILRRVLMMVDKMSMVGKMGGEDVERTGPAGAAPAPPGRSDDVVTDPLIAAAMCLKNVLILVEPTLRAADADGGSRQASGNSKPGPNDTAEIEANLLEDAALLKLSWISLCQRDHVPALRYSKRLLEKNNLLIPSSGDNTSRMTPEAGLEDLKKSWTFQVQNLPYSKDKQTVQSKFPSSMGSIASAVSYAAEALLMGGRAVEARQLMSTFGEKSLGKGLHLQAQHVQDQEKSAPHSVPVLERMDKKEEGLFEGCPAQACGGGLPPTASMGGLTPPGYSICCAAATHQPHQGRDRDAKGETERDKGKDGAFAVLVNYENASFPPLGDMQCTMFTNLAGVYAQDGAFEEAQRACEKALQIQPKALLPLRTLAYLYVRKGMPGEAMKRLKEGQPRK</sequence>
<dbReference type="InterPro" id="IPR039740">
    <property type="entry name" value="CNOT10"/>
</dbReference>
<dbReference type="PROSITE" id="PS50005">
    <property type="entry name" value="TPR"/>
    <property type="match status" value="1"/>
</dbReference>
<evidence type="ECO:0000256" key="2">
    <source>
        <dbReference type="PROSITE-ProRule" id="PRU00339"/>
    </source>
</evidence>
<dbReference type="SMART" id="SM00028">
    <property type="entry name" value="TPR"/>
    <property type="match status" value="3"/>
</dbReference>
<keyword evidence="2" id="KW-0802">TPR repeat</keyword>
<reference evidence="4 5" key="1">
    <citation type="submission" date="2024-02" db="EMBL/GenBank/DDBJ databases">
        <authorList>
            <person name="Chen Y."/>
            <person name="Shah S."/>
            <person name="Dougan E. K."/>
            <person name="Thang M."/>
            <person name="Chan C."/>
        </authorList>
    </citation>
    <scope>NUCLEOTIDE SEQUENCE [LARGE SCALE GENOMIC DNA]</scope>
</reference>
<accession>A0ABP0ILS6</accession>
<dbReference type="PANTHER" id="PTHR12979">
    <property type="entry name" value="CCR4-NOT TRANSCRIPTION COMPLEX SUBUNIT 10"/>
    <property type="match status" value="1"/>
</dbReference>
<feature type="region of interest" description="Disordered" evidence="3">
    <location>
        <begin position="516"/>
        <end position="544"/>
    </location>
</feature>